<keyword evidence="9" id="KW-0408">Iron</keyword>
<dbReference type="CDD" id="cd08761">
    <property type="entry name" value="Cyt_b561_CYB561D2_like"/>
    <property type="match status" value="1"/>
</dbReference>
<keyword evidence="5 11" id="KW-0812">Transmembrane</keyword>
<sequence>MSVRFDERTLRGQMDSMIVEDRVKPEGRPGDDIAMTASVAAMSVTTVFTILVVLTSGPMSLSWFAFHPPLQVLAIGLFSYGILTLQPTNQPKTKAAGLTRHQLYMFLIGTPSILAGTWVVYHNKNINGRAHFASWHGFFGILTILWLVGQIFVGAGSVWFGGALFGGGMQAKSLWKYHRASGYLLYPSFLFVLHLGGAWSSFSTGNSSHFMRFVAYSMAPIITLIGVYSRARLSKMKFF</sequence>
<evidence type="ECO:0000256" key="10">
    <source>
        <dbReference type="ARBA" id="ARBA00023136"/>
    </source>
</evidence>
<name>A0A0H2RF07_9AGAM</name>
<feature type="transmembrane region" description="Helical" evidence="11">
    <location>
        <begin position="213"/>
        <end position="231"/>
    </location>
</feature>
<comment type="cofactor">
    <cofactor evidence="1">
        <name>heme b</name>
        <dbReference type="ChEBI" id="CHEBI:60344"/>
    </cofactor>
</comment>
<gene>
    <name evidence="13" type="ORF">SCHPADRAFT_856637</name>
</gene>
<evidence type="ECO:0000256" key="6">
    <source>
        <dbReference type="ARBA" id="ARBA00022723"/>
    </source>
</evidence>
<dbReference type="PANTHER" id="PTHR15422">
    <property type="entry name" value="OS05G0565100 PROTEIN"/>
    <property type="match status" value="1"/>
</dbReference>
<dbReference type="OrthoDB" id="432881at2759"/>
<keyword evidence="14" id="KW-1185">Reference proteome</keyword>
<feature type="transmembrane region" description="Helical" evidence="11">
    <location>
        <begin position="133"/>
        <end position="162"/>
    </location>
</feature>
<keyword evidence="4" id="KW-0349">Heme</keyword>
<keyword evidence="6" id="KW-0479">Metal-binding</keyword>
<accession>A0A0H2RF07</accession>
<dbReference type="Gene3D" id="1.20.120.1770">
    <property type="match status" value="1"/>
</dbReference>
<evidence type="ECO:0000256" key="5">
    <source>
        <dbReference type="ARBA" id="ARBA00022692"/>
    </source>
</evidence>
<dbReference type="EMBL" id="KQ086027">
    <property type="protein sequence ID" value="KLO10420.1"/>
    <property type="molecule type" value="Genomic_DNA"/>
</dbReference>
<protein>
    <recommendedName>
        <fullName evidence="12">Cytochrome b561 domain-containing protein</fullName>
    </recommendedName>
</protein>
<dbReference type="Proteomes" id="UP000053477">
    <property type="component" value="Unassembled WGS sequence"/>
</dbReference>
<dbReference type="InterPro" id="IPR006593">
    <property type="entry name" value="Cyt_b561/ferric_Rdtase_TM"/>
</dbReference>
<evidence type="ECO:0000259" key="12">
    <source>
        <dbReference type="Pfam" id="PF03188"/>
    </source>
</evidence>
<dbReference type="GO" id="GO:0140575">
    <property type="term" value="F:transmembrane monodehydroascorbate reductase activity"/>
    <property type="evidence" value="ECO:0007669"/>
    <property type="project" value="InterPro"/>
</dbReference>
<evidence type="ECO:0000313" key="13">
    <source>
        <dbReference type="EMBL" id="KLO10420.1"/>
    </source>
</evidence>
<proteinExistence type="predicted"/>
<dbReference type="InParanoid" id="A0A0H2RF07"/>
<keyword evidence="10 11" id="KW-0472">Membrane</keyword>
<evidence type="ECO:0000256" key="3">
    <source>
        <dbReference type="ARBA" id="ARBA00022448"/>
    </source>
</evidence>
<comment type="subcellular location">
    <subcellularLocation>
        <location evidence="2">Membrane</location>
        <topology evidence="2">Multi-pass membrane protein</topology>
    </subcellularLocation>
</comment>
<dbReference type="Pfam" id="PF03188">
    <property type="entry name" value="Cytochrom_B561"/>
    <property type="match status" value="1"/>
</dbReference>
<evidence type="ECO:0000313" key="14">
    <source>
        <dbReference type="Proteomes" id="UP000053477"/>
    </source>
</evidence>
<dbReference type="GO" id="GO:0046872">
    <property type="term" value="F:metal ion binding"/>
    <property type="evidence" value="ECO:0007669"/>
    <property type="project" value="UniProtKB-KW"/>
</dbReference>
<evidence type="ECO:0000256" key="2">
    <source>
        <dbReference type="ARBA" id="ARBA00004141"/>
    </source>
</evidence>
<evidence type="ECO:0000256" key="1">
    <source>
        <dbReference type="ARBA" id="ARBA00001970"/>
    </source>
</evidence>
<evidence type="ECO:0000256" key="4">
    <source>
        <dbReference type="ARBA" id="ARBA00022617"/>
    </source>
</evidence>
<feature type="transmembrane region" description="Helical" evidence="11">
    <location>
        <begin position="103"/>
        <end position="121"/>
    </location>
</feature>
<reference evidence="13 14" key="1">
    <citation type="submission" date="2015-04" db="EMBL/GenBank/DDBJ databases">
        <title>Complete genome sequence of Schizopora paradoxa KUC8140, a cosmopolitan wood degrader in East Asia.</title>
        <authorList>
            <consortium name="DOE Joint Genome Institute"/>
            <person name="Min B."/>
            <person name="Park H."/>
            <person name="Jang Y."/>
            <person name="Kim J.-J."/>
            <person name="Kim K.H."/>
            <person name="Pangilinan J."/>
            <person name="Lipzen A."/>
            <person name="Riley R."/>
            <person name="Grigoriev I.V."/>
            <person name="Spatafora J.W."/>
            <person name="Choi I.-G."/>
        </authorList>
    </citation>
    <scope>NUCLEOTIDE SEQUENCE [LARGE SCALE GENOMIC DNA]</scope>
    <source>
        <strain evidence="13 14">KUC8140</strain>
    </source>
</reference>
<feature type="domain" description="Cytochrome b561" evidence="12">
    <location>
        <begin position="99"/>
        <end position="187"/>
    </location>
</feature>
<feature type="transmembrane region" description="Helical" evidence="11">
    <location>
        <begin position="183"/>
        <end position="201"/>
    </location>
</feature>
<dbReference type="AlphaFoldDB" id="A0A0H2RF07"/>
<evidence type="ECO:0000256" key="7">
    <source>
        <dbReference type="ARBA" id="ARBA00022982"/>
    </source>
</evidence>
<feature type="transmembrane region" description="Helical" evidence="11">
    <location>
        <begin position="61"/>
        <end position="83"/>
    </location>
</feature>
<keyword evidence="7" id="KW-0249">Electron transport</keyword>
<dbReference type="GO" id="GO:0016020">
    <property type="term" value="C:membrane"/>
    <property type="evidence" value="ECO:0007669"/>
    <property type="project" value="UniProtKB-SubCell"/>
</dbReference>
<evidence type="ECO:0000256" key="11">
    <source>
        <dbReference type="SAM" id="Phobius"/>
    </source>
</evidence>
<keyword evidence="8 11" id="KW-1133">Transmembrane helix</keyword>
<dbReference type="PANTHER" id="PTHR15422:SF45">
    <property type="entry name" value="CYTOCHROME B561 DOMAIN-CONTAINING PROTEIN"/>
    <property type="match status" value="1"/>
</dbReference>
<organism evidence="13 14">
    <name type="scientific">Schizopora paradoxa</name>
    <dbReference type="NCBI Taxonomy" id="27342"/>
    <lineage>
        <taxon>Eukaryota</taxon>
        <taxon>Fungi</taxon>
        <taxon>Dikarya</taxon>
        <taxon>Basidiomycota</taxon>
        <taxon>Agaricomycotina</taxon>
        <taxon>Agaricomycetes</taxon>
        <taxon>Hymenochaetales</taxon>
        <taxon>Schizoporaceae</taxon>
        <taxon>Schizopora</taxon>
    </lineage>
</organism>
<evidence type="ECO:0000256" key="9">
    <source>
        <dbReference type="ARBA" id="ARBA00023004"/>
    </source>
</evidence>
<dbReference type="InterPro" id="IPR045150">
    <property type="entry name" value="CYB561D1/2"/>
</dbReference>
<feature type="transmembrane region" description="Helical" evidence="11">
    <location>
        <begin position="33"/>
        <end position="55"/>
    </location>
</feature>
<keyword evidence="3" id="KW-0813">Transport</keyword>
<evidence type="ECO:0000256" key="8">
    <source>
        <dbReference type="ARBA" id="ARBA00022989"/>
    </source>
</evidence>